<evidence type="ECO:0000313" key="2">
    <source>
        <dbReference type="Proteomes" id="UP000191342"/>
    </source>
</evidence>
<organism evidence="1 2">
    <name type="scientific">Penicillium flavigenum</name>
    <dbReference type="NCBI Taxonomy" id="254877"/>
    <lineage>
        <taxon>Eukaryota</taxon>
        <taxon>Fungi</taxon>
        <taxon>Dikarya</taxon>
        <taxon>Ascomycota</taxon>
        <taxon>Pezizomycotina</taxon>
        <taxon>Eurotiomycetes</taxon>
        <taxon>Eurotiomycetidae</taxon>
        <taxon>Eurotiales</taxon>
        <taxon>Aspergillaceae</taxon>
        <taxon>Penicillium</taxon>
    </lineage>
</organism>
<evidence type="ECO:0000313" key="1">
    <source>
        <dbReference type="EMBL" id="OQE26214.1"/>
    </source>
</evidence>
<name>A0A1V6TJN0_9EURO</name>
<dbReference type="PIRSF" id="PIRSF000709">
    <property type="entry name" value="6PFK_2-Ptase"/>
    <property type="match status" value="1"/>
</dbReference>
<dbReference type="OrthoDB" id="496981at2759"/>
<dbReference type="Proteomes" id="UP000191342">
    <property type="component" value="Unassembled WGS sequence"/>
</dbReference>
<dbReference type="EMBL" id="MLQL01000007">
    <property type="protein sequence ID" value="OQE26214.1"/>
    <property type="molecule type" value="Genomic_DNA"/>
</dbReference>
<dbReference type="Gene3D" id="3.40.50.1240">
    <property type="entry name" value="Phosphoglycerate mutase-like"/>
    <property type="match status" value="1"/>
</dbReference>
<dbReference type="InterPro" id="IPR050275">
    <property type="entry name" value="PGM_Phosphatase"/>
</dbReference>
<proteinExistence type="predicted"/>
<accession>A0A1V6TJN0</accession>
<dbReference type="PANTHER" id="PTHR48100">
    <property type="entry name" value="BROAD-SPECIFICITY PHOSPHATASE YOR283W-RELATED"/>
    <property type="match status" value="1"/>
</dbReference>
<dbReference type="GO" id="GO:0016791">
    <property type="term" value="F:phosphatase activity"/>
    <property type="evidence" value="ECO:0007669"/>
    <property type="project" value="TreeGrafter"/>
</dbReference>
<dbReference type="SUPFAM" id="SSF53254">
    <property type="entry name" value="Phosphoglycerate mutase-like"/>
    <property type="match status" value="1"/>
</dbReference>
<dbReference type="InterPro" id="IPR029033">
    <property type="entry name" value="His_PPase_superfam"/>
</dbReference>
<keyword evidence="2" id="KW-1185">Reference proteome</keyword>
<dbReference type="Pfam" id="PF00300">
    <property type="entry name" value="His_Phos_1"/>
    <property type="match status" value="2"/>
</dbReference>
<comment type="caution">
    <text evidence="1">The sequence shown here is derived from an EMBL/GenBank/DDBJ whole genome shotgun (WGS) entry which is preliminary data.</text>
</comment>
<sequence length="212" mass="23562">MRGRIHLLRHAEGIHALRRDTSISDAPLSERGFDYAEDFGRRFVERHSNSTGAIISSPLCRTIQTSLTAFPRILDTTQYPENSGLGAENGLALTLDANLQEIYNLPCNTGTPNDRLAARFPRQAAEINQLHPNWYVKTGSHSPLPQLPAQRKTAILERLNQALQELEERTGNNDVVVVTHQGILELLAPKTGMGSWQLVLQESISPEVSEHV</sequence>
<dbReference type="GO" id="GO:0005737">
    <property type="term" value="C:cytoplasm"/>
    <property type="evidence" value="ECO:0007669"/>
    <property type="project" value="TreeGrafter"/>
</dbReference>
<protein>
    <submittedName>
        <fullName evidence="1">Uncharacterized protein</fullName>
    </submittedName>
</protein>
<reference evidence="2" key="1">
    <citation type="journal article" date="2017" name="Nat. Microbiol.">
        <title>Global analysis of biosynthetic gene clusters reveals vast potential of secondary metabolite production in Penicillium species.</title>
        <authorList>
            <person name="Nielsen J.C."/>
            <person name="Grijseels S."/>
            <person name="Prigent S."/>
            <person name="Ji B."/>
            <person name="Dainat J."/>
            <person name="Nielsen K.F."/>
            <person name="Frisvad J.C."/>
            <person name="Workman M."/>
            <person name="Nielsen J."/>
        </authorList>
    </citation>
    <scope>NUCLEOTIDE SEQUENCE [LARGE SCALE GENOMIC DNA]</scope>
    <source>
        <strain evidence="2">IBT 14082</strain>
    </source>
</reference>
<dbReference type="CDD" id="cd07067">
    <property type="entry name" value="HP_PGM_like"/>
    <property type="match status" value="1"/>
</dbReference>
<dbReference type="SMART" id="SM00855">
    <property type="entry name" value="PGAM"/>
    <property type="match status" value="1"/>
</dbReference>
<dbReference type="InterPro" id="IPR013078">
    <property type="entry name" value="His_Pase_superF_clade-1"/>
</dbReference>
<dbReference type="PANTHER" id="PTHR48100:SF54">
    <property type="entry name" value="PHOSPHATASE SPAC5H10.03-RELATED"/>
    <property type="match status" value="1"/>
</dbReference>
<dbReference type="AlphaFoldDB" id="A0A1V6TJN0"/>
<gene>
    <name evidence="1" type="ORF">PENFLA_c007G03841</name>
</gene>